<evidence type="ECO:0000256" key="1">
    <source>
        <dbReference type="SAM" id="Coils"/>
    </source>
</evidence>
<keyword evidence="3" id="KW-1185">Reference proteome</keyword>
<dbReference type="EMBL" id="CP140255">
    <property type="protein sequence ID" value="WQH14580.1"/>
    <property type="molecule type" value="Genomic_DNA"/>
</dbReference>
<gene>
    <name evidence="2" type="ORF">SR894_08585</name>
</gene>
<organism evidence="2 3">
    <name type="scientific">Vreelandella neptunia</name>
    <dbReference type="NCBI Taxonomy" id="115551"/>
    <lineage>
        <taxon>Bacteria</taxon>
        <taxon>Pseudomonadati</taxon>
        <taxon>Pseudomonadota</taxon>
        <taxon>Gammaproteobacteria</taxon>
        <taxon>Oceanospirillales</taxon>
        <taxon>Halomonadaceae</taxon>
        <taxon>Vreelandella</taxon>
    </lineage>
</organism>
<evidence type="ECO:0000313" key="3">
    <source>
        <dbReference type="Proteomes" id="UP001324794"/>
    </source>
</evidence>
<proteinExistence type="predicted"/>
<reference evidence="2 3" key="1">
    <citation type="submission" date="2023-11" db="EMBL/GenBank/DDBJ databases">
        <title>MicrobeMod: A computational toolkit for identifying prokaryotic methylation and restriction-modification with nanopore sequencing.</title>
        <authorList>
            <person name="Crits-Christoph A."/>
            <person name="Kang S.C."/>
            <person name="Lee H."/>
            <person name="Ostrov N."/>
        </authorList>
    </citation>
    <scope>NUCLEOTIDE SEQUENCE [LARGE SCALE GENOMIC DNA]</scope>
    <source>
        <strain evidence="2 3">ATCC BAA-805</strain>
    </source>
</reference>
<dbReference type="Proteomes" id="UP001324794">
    <property type="component" value="Chromosome"/>
</dbReference>
<sequence>MAQINRSGTVTFGDADLHIWEEPKRTSNAQWDEWEKVFRKQVFKRVIQQLNRLGWTVAEWDEAEHYRPIAHDRRSCHKGDLKGHLGLSGRHIEFEMWQDVANITREDGKGRYEFDKEQRMPFLIHLEMQRTRIRIRNYLCNVFAGYGFKDNSPNTRRPGPGGLTALEWVDREMRSSGHYVEELGHARIGTECNARSAEGETITHGCRVYTLDSNGRIITGTAFYSLNQSWYVVTGKYGVTCNQASKIYLHNPGCLRVKRNERQRRQRLESELAKAIKAMDFKRAQVLKEVLFPENEPLYLIWHKGHSAWYAPNFCGYRNSANDAGKYTRAELGSYLIEDELTKAVPLEEAA</sequence>
<dbReference type="RefSeq" id="WP_223288838.1">
    <property type="nucleotide sequence ID" value="NZ_CP140255.1"/>
</dbReference>
<keyword evidence="1" id="KW-0175">Coiled coil</keyword>
<feature type="coiled-coil region" evidence="1">
    <location>
        <begin position="258"/>
        <end position="285"/>
    </location>
</feature>
<accession>A0ABZ0YQY6</accession>
<name>A0ABZ0YQY6_9GAMM</name>
<evidence type="ECO:0000313" key="2">
    <source>
        <dbReference type="EMBL" id="WQH14580.1"/>
    </source>
</evidence>
<protein>
    <submittedName>
        <fullName evidence="2">Uncharacterized protein</fullName>
    </submittedName>
</protein>